<comment type="caution">
    <text evidence="10">The sequence shown here is derived from an EMBL/GenBank/DDBJ whole genome shotgun (WGS) entry which is preliminary data.</text>
</comment>
<reference evidence="11" key="1">
    <citation type="journal article" date="2019" name="Int. J. Syst. Evol. Microbiol.">
        <title>The Global Catalogue of Microorganisms (GCM) 10K type strain sequencing project: providing services to taxonomists for standard genome sequencing and annotation.</title>
        <authorList>
            <consortium name="The Broad Institute Genomics Platform"/>
            <consortium name="The Broad Institute Genome Sequencing Center for Infectious Disease"/>
            <person name="Wu L."/>
            <person name="Ma J."/>
        </authorList>
    </citation>
    <scope>NUCLEOTIDE SEQUENCE [LARGE SCALE GENOMIC DNA]</scope>
    <source>
        <strain evidence="11">CCUG 53270</strain>
    </source>
</reference>
<keyword evidence="6 8" id="KW-1133">Transmembrane helix</keyword>
<dbReference type="InterPro" id="IPR013525">
    <property type="entry name" value="ABC2_TM"/>
</dbReference>
<evidence type="ECO:0000256" key="7">
    <source>
        <dbReference type="ARBA" id="ARBA00023136"/>
    </source>
</evidence>
<dbReference type="InterPro" id="IPR047817">
    <property type="entry name" value="ABC2_TM_bact-type"/>
</dbReference>
<evidence type="ECO:0000313" key="11">
    <source>
        <dbReference type="Proteomes" id="UP001597180"/>
    </source>
</evidence>
<dbReference type="Proteomes" id="UP001597180">
    <property type="component" value="Unassembled WGS sequence"/>
</dbReference>
<name>A0ABW3UG71_9BACL</name>
<evidence type="ECO:0000256" key="6">
    <source>
        <dbReference type="ARBA" id="ARBA00022989"/>
    </source>
</evidence>
<evidence type="ECO:0000256" key="8">
    <source>
        <dbReference type="RuleBase" id="RU361157"/>
    </source>
</evidence>
<dbReference type="EMBL" id="JBHTLU010000009">
    <property type="protein sequence ID" value="MFD1219309.1"/>
    <property type="molecule type" value="Genomic_DNA"/>
</dbReference>
<accession>A0ABW3UG71</accession>
<feature type="transmembrane region" description="Helical" evidence="8">
    <location>
        <begin position="234"/>
        <end position="251"/>
    </location>
</feature>
<proteinExistence type="inferred from homology"/>
<keyword evidence="11" id="KW-1185">Reference proteome</keyword>
<comment type="similarity">
    <text evidence="2 8">Belongs to the ABC-2 integral membrane protein family.</text>
</comment>
<organism evidence="10 11">
    <name type="scientific">Paenibacillus vulneris</name>
    <dbReference type="NCBI Taxonomy" id="1133364"/>
    <lineage>
        <taxon>Bacteria</taxon>
        <taxon>Bacillati</taxon>
        <taxon>Bacillota</taxon>
        <taxon>Bacilli</taxon>
        <taxon>Bacillales</taxon>
        <taxon>Paenibacillaceae</taxon>
        <taxon>Paenibacillus</taxon>
    </lineage>
</organism>
<sequence>MLNFPELKRNFKLIGELAKNDFKSKYLGSTLGVIWAFIPPTVSILIFWFVFQVGFKNMPVDDFPFILWLITGIIPWFFIQDSISNSINCFLENTHLVKKVVFKLSVLPIVKITSSLIIHLFFLCILIIMFYLYGYSFDLYWLQGIYYTISSIILIIGISLITSSIVVFLKDISQFINMVLQFGFWLTPIFWSLKMIPIEYHDLLTLNPFYYIINGYRESFIYKKWFWENPGLSFYYWSFTCIVLIIGIVLYKKLKPHFADVL</sequence>
<keyword evidence="5 8" id="KW-0812">Transmembrane</keyword>
<keyword evidence="3 8" id="KW-0813">Transport</keyword>
<evidence type="ECO:0000256" key="2">
    <source>
        <dbReference type="ARBA" id="ARBA00007783"/>
    </source>
</evidence>
<feature type="domain" description="ABC transmembrane type-2" evidence="9">
    <location>
        <begin position="31"/>
        <end position="254"/>
    </location>
</feature>
<dbReference type="PANTHER" id="PTHR30413:SF10">
    <property type="entry name" value="CAPSULE POLYSACCHARIDE EXPORT INNER-MEMBRANE PROTEIN CTRC"/>
    <property type="match status" value="1"/>
</dbReference>
<dbReference type="Pfam" id="PF01061">
    <property type="entry name" value="ABC2_membrane"/>
    <property type="match status" value="1"/>
</dbReference>
<evidence type="ECO:0000256" key="4">
    <source>
        <dbReference type="ARBA" id="ARBA00022475"/>
    </source>
</evidence>
<evidence type="ECO:0000256" key="3">
    <source>
        <dbReference type="ARBA" id="ARBA00022448"/>
    </source>
</evidence>
<protein>
    <recommendedName>
        <fullName evidence="8">Transport permease protein</fullName>
    </recommendedName>
</protein>
<feature type="transmembrane region" description="Helical" evidence="8">
    <location>
        <begin position="145"/>
        <end position="168"/>
    </location>
</feature>
<dbReference type="PANTHER" id="PTHR30413">
    <property type="entry name" value="INNER MEMBRANE TRANSPORT PERMEASE"/>
    <property type="match status" value="1"/>
</dbReference>
<feature type="transmembrane region" description="Helical" evidence="8">
    <location>
        <begin position="63"/>
        <end position="79"/>
    </location>
</feature>
<dbReference type="PROSITE" id="PS51012">
    <property type="entry name" value="ABC_TM2"/>
    <property type="match status" value="1"/>
</dbReference>
<evidence type="ECO:0000313" key="10">
    <source>
        <dbReference type="EMBL" id="MFD1219309.1"/>
    </source>
</evidence>
<comment type="subcellular location">
    <subcellularLocation>
        <location evidence="1 8">Cell membrane</location>
        <topology evidence="1 8">Multi-pass membrane protein</topology>
    </subcellularLocation>
</comment>
<dbReference type="RefSeq" id="WP_345585213.1">
    <property type="nucleotide sequence ID" value="NZ_BAABJG010000002.1"/>
</dbReference>
<gene>
    <name evidence="10" type="ORF">ACFQ4B_04200</name>
</gene>
<evidence type="ECO:0000256" key="5">
    <source>
        <dbReference type="ARBA" id="ARBA00022692"/>
    </source>
</evidence>
<evidence type="ECO:0000259" key="9">
    <source>
        <dbReference type="PROSITE" id="PS51012"/>
    </source>
</evidence>
<keyword evidence="4 8" id="KW-1003">Cell membrane</keyword>
<feature type="transmembrane region" description="Helical" evidence="8">
    <location>
        <begin position="175"/>
        <end position="193"/>
    </location>
</feature>
<feature type="transmembrane region" description="Helical" evidence="8">
    <location>
        <begin position="100"/>
        <end position="133"/>
    </location>
</feature>
<evidence type="ECO:0000256" key="1">
    <source>
        <dbReference type="ARBA" id="ARBA00004651"/>
    </source>
</evidence>
<feature type="transmembrane region" description="Helical" evidence="8">
    <location>
        <begin position="26"/>
        <end position="51"/>
    </location>
</feature>
<keyword evidence="7 8" id="KW-0472">Membrane</keyword>